<keyword evidence="4" id="KW-0547">Nucleotide-binding</keyword>
<dbReference type="GO" id="GO:0042026">
    <property type="term" value="P:protein refolding"/>
    <property type="evidence" value="ECO:0007669"/>
    <property type="project" value="InterPro"/>
</dbReference>
<evidence type="ECO:0000256" key="3">
    <source>
        <dbReference type="RuleBase" id="RU000418"/>
    </source>
</evidence>
<keyword evidence="2 4" id="KW-0143">Chaperone</keyword>
<keyword evidence="4" id="KW-0067">ATP-binding</keyword>
<keyword evidence="4 5" id="KW-0150">Chloroplast</keyword>
<dbReference type="Gene3D" id="3.50.7.10">
    <property type="entry name" value="GroEL"/>
    <property type="match status" value="1"/>
</dbReference>
<keyword evidence="5" id="KW-0934">Plastid</keyword>
<dbReference type="InterPro" id="IPR002423">
    <property type="entry name" value="Cpn60/GroEL/TCP-1"/>
</dbReference>
<evidence type="ECO:0000256" key="2">
    <source>
        <dbReference type="ARBA" id="ARBA00023186"/>
    </source>
</evidence>
<gene>
    <name evidence="5" type="primary">groEL</name>
    <name evidence="5" type="ORF">Naga00057</name>
</gene>
<geneLocation type="chloroplast" evidence="5"/>
<dbReference type="AlphaFoldDB" id="A0A023PK76"/>
<comment type="subunit">
    <text evidence="4">Forms a cylinder of 14 subunits composed of two heptameric rings stacked back-to-back. Interacts with the co-chaperonin GroES.</text>
</comment>
<dbReference type="SUPFAM" id="SSF48592">
    <property type="entry name" value="GroEL equatorial domain-like"/>
    <property type="match status" value="1"/>
</dbReference>
<dbReference type="GO" id="GO:0005524">
    <property type="term" value="F:ATP binding"/>
    <property type="evidence" value="ECO:0007669"/>
    <property type="project" value="UniProtKB-KW"/>
</dbReference>
<protein>
    <recommendedName>
        <fullName evidence="4">Chaperonin GroEL, chloroplastic</fullName>
    </recommendedName>
</protein>
<comment type="function">
    <text evidence="4">Together with its co-chaperonin GroES, plays an essential role in assisting protein folding. The GroEL-GroES system forms a nano-cage that allows encapsulation of the non-native substrate proteins and provides a physical environment optimized to promote and accelerate protein folding.</text>
</comment>
<dbReference type="SUPFAM" id="SSF52029">
    <property type="entry name" value="GroEL apical domain-like"/>
    <property type="match status" value="1"/>
</dbReference>
<dbReference type="Pfam" id="PF00118">
    <property type="entry name" value="Cpn60_TCP1"/>
    <property type="match status" value="1"/>
</dbReference>
<dbReference type="GO" id="GO:0009507">
    <property type="term" value="C:chloroplast"/>
    <property type="evidence" value="ECO:0007669"/>
    <property type="project" value="UniProtKB-SubCell"/>
</dbReference>
<evidence type="ECO:0000313" key="5">
    <source>
        <dbReference type="EMBL" id="AHX25105.1"/>
    </source>
</evidence>
<organism evidence="5">
    <name type="scientific">Nannochloropsis gaditana</name>
    <dbReference type="NCBI Taxonomy" id="72520"/>
    <lineage>
        <taxon>Eukaryota</taxon>
        <taxon>Sar</taxon>
        <taxon>Stramenopiles</taxon>
        <taxon>Ochrophyta</taxon>
        <taxon>Eustigmatophyceae</taxon>
        <taxon>Eustigmatales</taxon>
        <taxon>Monodopsidaceae</taxon>
        <taxon>Nannochloropsis</taxon>
    </lineage>
</organism>
<sequence length="535" mass="60576">MKKNNAHAIISSDFVQIYIENGIKKVELLLKETYGPSGKNIIFDKKNLSNPQLFKNGSKIVSNLRTTSEIENLIFLMLEDCFQKINNISGDGTKTFFLILAYLVLNGFKSLTQNTYSLETKIGITKTLNYALKVLNDKSLPISTEIFWGKVLERYIPQDENLVNIFKEAFEKIGKTGQLKIRTETGKKSNLVLEKGMQISRGYFSPYFTTDKKNIMVQFKNPYILLSLQKITLDDNYLIRLLEPIIYEKRSLVIISSDIDEQALSTLILNKINGILDIAYVKVPQTFLFDKTVLEDLALYTNAKLIVSSRDWKSMQKSNLGQVNKVLLTKTKSIFWAKSGLKEELIERKCHDLKQQILFSDSDYENEKREERRRNFTGTNAIIEIGGTTELESSDLRSRSEIGLLGARACLYEGVLPGSGLSFLQLTEELENWSRSNLYGNSINGSKLVINSLVKPIQTLMECQVDKSTLLPQSLSKLESLAKVQDIYLSYDIKQNKVKNIIDSGILDSLKGIRIGLQTATSLTYSILSIANIII</sequence>
<dbReference type="InterPro" id="IPR027413">
    <property type="entry name" value="GROEL-like_equatorial_sf"/>
</dbReference>
<reference evidence="5" key="1">
    <citation type="journal article" date="2014" name="BMC Genomics">
        <title>A pangenomic analysis of the Nannochloropsis organellar genomes reveals novel genetic variations in key metabolic genes.</title>
        <authorList>
            <person name="Starkenburg S.R."/>
            <person name="Kwon K.J."/>
            <person name="Jha R.K."/>
            <person name="McKay C."/>
            <person name="Jacobs M."/>
            <person name="Chertkov O."/>
            <person name="Twary S."/>
            <person name="Rocap G."/>
            <person name="Cattolico R.A."/>
        </authorList>
    </citation>
    <scope>NUCLEOTIDE SEQUENCE</scope>
    <source>
        <strain evidence="5">CCMP526</strain>
    </source>
</reference>
<accession>A0A023PK76</accession>
<dbReference type="InterPro" id="IPR027410">
    <property type="entry name" value="TCP-1-like_intermed_sf"/>
</dbReference>
<dbReference type="PRINTS" id="PR00298">
    <property type="entry name" value="CHAPERONIN60"/>
</dbReference>
<dbReference type="GO" id="GO:0140662">
    <property type="term" value="F:ATP-dependent protein folding chaperone"/>
    <property type="evidence" value="ECO:0007669"/>
    <property type="project" value="InterPro"/>
</dbReference>
<proteinExistence type="inferred from homology"/>
<dbReference type="Gene3D" id="3.30.260.10">
    <property type="entry name" value="TCP-1-like chaperonin intermediate domain"/>
    <property type="match status" value="1"/>
</dbReference>
<name>A0A023PK76_9STRA</name>
<comment type="similarity">
    <text evidence="1 3">Belongs to the chaperonin (HSP60) family.</text>
</comment>
<dbReference type="PANTHER" id="PTHR45633">
    <property type="entry name" value="60 KDA HEAT SHOCK PROTEIN, MITOCHONDRIAL"/>
    <property type="match status" value="1"/>
</dbReference>
<evidence type="ECO:0000256" key="4">
    <source>
        <dbReference type="RuleBase" id="RU003387"/>
    </source>
</evidence>
<dbReference type="Gene3D" id="1.10.560.10">
    <property type="entry name" value="GroEL-like equatorial domain"/>
    <property type="match status" value="1"/>
</dbReference>
<comment type="subcellular location">
    <subcellularLocation>
        <location evidence="4">Plastid</location>
        <location evidence="4">Chloroplast</location>
    </subcellularLocation>
</comment>
<dbReference type="EMBL" id="KJ410682">
    <property type="protein sequence ID" value="AHX25105.1"/>
    <property type="molecule type" value="Genomic_DNA"/>
</dbReference>
<evidence type="ECO:0000256" key="1">
    <source>
        <dbReference type="ARBA" id="ARBA00006607"/>
    </source>
</evidence>
<dbReference type="FunFam" id="3.50.7.10:FF:000001">
    <property type="entry name" value="60 kDa chaperonin"/>
    <property type="match status" value="1"/>
</dbReference>
<dbReference type="InterPro" id="IPR027409">
    <property type="entry name" value="GroEL-like_apical_dom_sf"/>
</dbReference>
<dbReference type="InterPro" id="IPR001844">
    <property type="entry name" value="Cpn60/GroEL"/>
</dbReference>